<reference evidence="2" key="1">
    <citation type="submission" date="2021-03" db="EMBL/GenBank/DDBJ databases">
        <title>Draft genome sequence of rust myrtle Austropuccinia psidii MF-1, a brazilian biotype.</title>
        <authorList>
            <person name="Quecine M.C."/>
            <person name="Pachon D.M.R."/>
            <person name="Bonatelli M.L."/>
            <person name="Correr F.H."/>
            <person name="Franceschini L.M."/>
            <person name="Leite T.F."/>
            <person name="Margarido G.R.A."/>
            <person name="Almeida C.A."/>
            <person name="Ferrarezi J.A."/>
            <person name="Labate C.A."/>
        </authorList>
    </citation>
    <scope>NUCLEOTIDE SEQUENCE</scope>
    <source>
        <strain evidence="2">MF-1</strain>
    </source>
</reference>
<comment type="caution">
    <text evidence="2">The sequence shown here is derived from an EMBL/GenBank/DDBJ whole genome shotgun (WGS) entry which is preliminary data.</text>
</comment>
<name>A0A9Q3F062_9BASI</name>
<feature type="domain" description="Retrotransposon gag" evidence="1">
    <location>
        <begin position="70"/>
        <end position="151"/>
    </location>
</feature>
<dbReference type="Pfam" id="PF03732">
    <property type="entry name" value="Retrotrans_gag"/>
    <property type="match status" value="1"/>
</dbReference>
<keyword evidence="3" id="KW-1185">Reference proteome</keyword>
<evidence type="ECO:0000259" key="1">
    <source>
        <dbReference type="Pfam" id="PF03732"/>
    </source>
</evidence>
<proteinExistence type="predicted"/>
<dbReference type="AlphaFoldDB" id="A0A9Q3F062"/>
<dbReference type="InterPro" id="IPR005162">
    <property type="entry name" value="Retrotrans_gag_dom"/>
</dbReference>
<gene>
    <name evidence="2" type="ORF">O181_070973</name>
</gene>
<accession>A0A9Q3F062</accession>
<sequence length="189" mass="22549">MWQITQAAPHRDNVKAPAFKTPSIKAYDSFYGAQANKLRGFIQFHQLIFHNHPEDFFSDRNKVLYSTSVVTGRVGKWIEPYLSNIFNEDPSNPLINWKLFETQLLSLFGDPNEFRESEQDLDNLRMKESGHVSLYIAYFRILMSRTGDWGERHIFMFTEGDWHQEYWISWLLTMEYLIPFRNSWISPWN</sequence>
<protein>
    <recommendedName>
        <fullName evidence="1">Retrotransposon gag domain-containing protein</fullName>
    </recommendedName>
</protein>
<evidence type="ECO:0000313" key="3">
    <source>
        <dbReference type="Proteomes" id="UP000765509"/>
    </source>
</evidence>
<organism evidence="2 3">
    <name type="scientific">Austropuccinia psidii MF-1</name>
    <dbReference type="NCBI Taxonomy" id="1389203"/>
    <lineage>
        <taxon>Eukaryota</taxon>
        <taxon>Fungi</taxon>
        <taxon>Dikarya</taxon>
        <taxon>Basidiomycota</taxon>
        <taxon>Pucciniomycotina</taxon>
        <taxon>Pucciniomycetes</taxon>
        <taxon>Pucciniales</taxon>
        <taxon>Sphaerophragmiaceae</taxon>
        <taxon>Austropuccinia</taxon>
    </lineage>
</organism>
<dbReference type="EMBL" id="AVOT02036694">
    <property type="protein sequence ID" value="MBW0531258.1"/>
    <property type="molecule type" value="Genomic_DNA"/>
</dbReference>
<evidence type="ECO:0000313" key="2">
    <source>
        <dbReference type="EMBL" id="MBW0531258.1"/>
    </source>
</evidence>
<dbReference type="Proteomes" id="UP000765509">
    <property type="component" value="Unassembled WGS sequence"/>
</dbReference>
<dbReference type="OrthoDB" id="2514346at2759"/>